<comment type="cofactor">
    <cofactor evidence="2">
        <name>FAD</name>
        <dbReference type="ChEBI" id="CHEBI:57692"/>
    </cofactor>
</comment>
<evidence type="ECO:0000256" key="6">
    <source>
        <dbReference type="SAM" id="MobiDB-lite"/>
    </source>
</evidence>
<dbReference type="InterPro" id="IPR006050">
    <property type="entry name" value="DNA_photolyase_N"/>
</dbReference>
<comment type="similarity">
    <text evidence="5">Belongs to the DNA photolyase family.</text>
</comment>
<comment type="cofactor">
    <cofactor evidence="1">
        <name>(6R)-5,10-methylene-5,6,7,8-tetrahydrofolate</name>
        <dbReference type="ChEBI" id="CHEBI:15636"/>
    </cofactor>
</comment>
<gene>
    <name evidence="8" type="ORF">PUT78_03190</name>
</gene>
<organism evidence="8 9">
    <name type="scientific">Roseinatronobacter alkalisoli</name>
    <dbReference type="NCBI Taxonomy" id="3028235"/>
    <lineage>
        <taxon>Bacteria</taxon>
        <taxon>Pseudomonadati</taxon>
        <taxon>Pseudomonadota</taxon>
        <taxon>Alphaproteobacteria</taxon>
        <taxon>Rhodobacterales</taxon>
        <taxon>Paracoccaceae</taxon>
        <taxon>Roseinatronobacter</taxon>
    </lineage>
</organism>
<dbReference type="Proteomes" id="UP001431784">
    <property type="component" value="Unassembled WGS sequence"/>
</dbReference>
<evidence type="ECO:0000256" key="2">
    <source>
        <dbReference type="ARBA" id="ARBA00001974"/>
    </source>
</evidence>
<dbReference type="PRINTS" id="PR00147">
    <property type="entry name" value="DNAPHOTLYASE"/>
</dbReference>
<keyword evidence="3 5" id="KW-0285">Flavoprotein</keyword>
<keyword evidence="5" id="KW-0157">Chromophore</keyword>
<name>A0ABT5T4P7_9RHOB</name>
<evidence type="ECO:0000256" key="5">
    <source>
        <dbReference type="RuleBase" id="RU004182"/>
    </source>
</evidence>
<sequence>MNSPVLVWFKRDLRLHDHPALVAAGAYVLPVYIIEPDYWALPDTSGRQWAFTAQCLQSLRVGLAERGQPLVIRMGDAVQELARLCRRHHVTRMISHEETGNGWTYARDRQVGEWARSAGVDWVELPQSGVVRRLRSRNGWQGLRDGFMSLPLLDAPQALAPVLPEITTLQHLPDAKALRLKPDTCPNRQRGGYQAAVHTLQTFLETRGQGYRAQMSSPLTAERACSRLSPHLALGVLSLRAVEHARKQARADHAGQGGWNGALSSFGKRLAWHDHFIQKLEDAPQLETRCLHAAHETLRPRGQKRDLLQAWQRGETGVPFVDACMRYLNATGWLNFRMRAMLMSFASYHLWLDWRDSGPHLARMFTDYEPGIHWSQCQMQSGTTGINTIRIYNPIKQGLDHDPDGRFIRAWVPELAHVPQQHIHTPWTWCEGRRGLGQRYPAPVVDLAQAGKFAREMLWGLRKQAGFQDVAQLVAARHASRAGRSGAGAHGQGVARRRKEDPAQLHLDL</sequence>
<dbReference type="InterPro" id="IPR002081">
    <property type="entry name" value="Cryptochrome/DNA_photolyase_1"/>
</dbReference>
<feature type="domain" description="Photolyase/cryptochrome alpha/beta" evidence="7">
    <location>
        <begin position="3"/>
        <end position="130"/>
    </location>
</feature>
<evidence type="ECO:0000259" key="7">
    <source>
        <dbReference type="PROSITE" id="PS51645"/>
    </source>
</evidence>
<evidence type="ECO:0000313" key="8">
    <source>
        <dbReference type="EMBL" id="MDD7970093.1"/>
    </source>
</evidence>
<evidence type="ECO:0000256" key="4">
    <source>
        <dbReference type="ARBA" id="ARBA00022827"/>
    </source>
</evidence>
<keyword evidence="4 5" id="KW-0274">FAD</keyword>
<feature type="region of interest" description="Disordered" evidence="6">
    <location>
        <begin position="479"/>
        <end position="509"/>
    </location>
</feature>
<reference evidence="8" key="1">
    <citation type="submission" date="2023-02" db="EMBL/GenBank/DDBJ databases">
        <title>Description of Roseinatronobacter alkalisoli sp. nov., an alkaliphilic bacerium isolated from soda soil.</title>
        <authorList>
            <person name="Wei W."/>
        </authorList>
    </citation>
    <scope>NUCLEOTIDE SEQUENCE</scope>
    <source>
        <strain evidence="8">HJB301</strain>
    </source>
</reference>
<protein>
    <submittedName>
        <fullName evidence="8">Deoxyribodipyrimidine photo-lyase</fullName>
    </submittedName>
</protein>
<evidence type="ECO:0000256" key="3">
    <source>
        <dbReference type="ARBA" id="ARBA00022630"/>
    </source>
</evidence>
<evidence type="ECO:0000313" key="9">
    <source>
        <dbReference type="Proteomes" id="UP001431784"/>
    </source>
</evidence>
<dbReference type="InterPro" id="IPR005101">
    <property type="entry name" value="Cryptochr/Photolyase_FAD-bd"/>
</dbReference>
<dbReference type="InterPro" id="IPR014729">
    <property type="entry name" value="Rossmann-like_a/b/a_fold"/>
</dbReference>
<dbReference type="RefSeq" id="WP_274350657.1">
    <property type="nucleotide sequence ID" value="NZ_JAQZSM010000002.1"/>
</dbReference>
<dbReference type="PROSITE" id="PS51645">
    <property type="entry name" value="PHR_CRY_ALPHA_BETA"/>
    <property type="match status" value="1"/>
</dbReference>
<dbReference type="Gene3D" id="3.40.50.620">
    <property type="entry name" value="HUPs"/>
    <property type="match status" value="1"/>
</dbReference>
<dbReference type="Gene3D" id="1.10.579.10">
    <property type="entry name" value="DNA Cyclobutane Dipyrimidine Photolyase, subunit A, domain 3"/>
    <property type="match status" value="1"/>
</dbReference>
<feature type="compositionally biased region" description="Basic and acidic residues" evidence="6">
    <location>
        <begin position="498"/>
        <end position="509"/>
    </location>
</feature>
<dbReference type="InterPro" id="IPR036134">
    <property type="entry name" value="Crypto/Photolyase_FAD-like_sf"/>
</dbReference>
<dbReference type="SUPFAM" id="SSF48173">
    <property type="entry name" value="Cryptochrome/photolyase FAD-binding domain"/>
    <property type="match status" value="1"/>
</dbReference>
<dbReference type="PANTHER" id="PTHR11455">
    <property type="entry name" value="CRYPTOCHROME"/>
    <property type="match status" value="1"/>
</dbReference>
<proteinExistence type="inferred from homology"/>
<accession>A0ABT5T4P7</accession>
<dbReference type="PANTHER" id="PTHR11455:SF9">
    <property type="entry name" value="CRYPTOCHROME CIRCADIAN CLOCK 5 ISOFORM X1"/>
    <property type="match status" value="1"/>
</dbReference>
<keyword evidence="9" id="KW-1185">Reference proteome</keyword>
<dbReference type="Pfam" id="PF03441">
    <property type="entry name" value="FAD_binding_7"/>
    <property type="match status" value="1"/>
</dbReference>
<dbReference type="InterPro" id="IPR036155">
    <property type="entry name" value="Crypto/Photolyase_N_sf"/>
</dbReference>
<dbReference type="EMBL" id="JAQZSM010000002">
    <property type="protein sequence ID" value="MDD7970093.1"/>
    <property type="molecule type" value="Genomic_DNA"/>
</dbReference>
<comment type="caution">
    <text evidence="8">The sequence shown here is derived from an EMBL/GenBank/DDBJ whole genome shotgun (WGS) entry which is preliminary data.</text>
</comment>
<evidence type="ECO:0000256" key="1">
    <source>
        <dbReference type="ARBA" id="ARBA00001932"/>
    </source>
</evidence>
<dbReference type="Gene3D" id="1.25.40.80">
    <property type="match status" value="1"/>
</dbReference>
<dbReference type="SUPFAM" id="SSF52425">
    <property type="entry name" value="Cryptochrome/photolyase, N-terminal domain"/>
    <property type="match status" value="1"/>
</dbReference>
<dbReference type="Pfam" id="PF00875">
    <property type="entry name" value="DNA_photolyase"/>
    <property type="match status" value="1"/>
</dbReference>